<dbReference type="GO" id="GO:0051301">
    <property type="term" value="P:cell division"/>
    <property type="evidence" value="ECO:0007669"/>
    <property type="project" value="InterPro"/>
</dbReference>
<dbReference type="NCBIfam" id="TIGR02210">
    <property type="entry name" value="rodA_shape"/>
    <property type="match status" value="1"/>
</dbReference>
<dbReference type="UniPathway" id="UPA00219"/>
<keyword evidence="10 11" id="KW-0961">Cell wall biogenesis/degradation</keyword>
<dbReference type="EMBL" id="VFJB01000008">
    <property type="protein sequence ID" value="KAA0257384.1"/>
    <property type="molecule type" value="Genomic_DNA"/>
</dbReference>
<dbReference type="GO" id="GO:0032153">
    <property type="term" value="C:cell division site"/>
    <property type="evidence" value="ECO:0007669"/>
    <property type="project" value="TreeGrafter"/>
</dbReference>
<evidence type="ECO:0000256" key="11">
    <source>
        <dbReference type="HAMAP-Rule" id="MF_02079"/>
    </source>
</evidence>
<keyword evidence="2 11" id="KW-1003">Cell membrane</keyword>
<evidence type="ECO:0000256" key="3">
    <source>
        <dbReference type="ARBA" id="ARBA00022676"/>
    </source>
</evidence>
<sequence>MFQLNRKHFKYFDYILTLLVVLISVFGVIAIYSASYDLNTNSFKGFYIKQIIWITIGIISYFLFTFINYRFLLKYSHIFYYISLIILGFVLIKGHIGMGAQRWINIGGFRLQPSEFIKVVWILFLAKKFSTHEIYYSTFLDIFKKALFLAPIFILIFLQPDLGTALVYVFLWGIALLFCGVRKYTVFVTIILMLISLPIGWSQLKDYQKKRIITFLYPEKDPFGAGYHVIQSKIAIGSGGLKGKGFLKGTQSHLRFLPERHTDFIFSLINEEFGFFGGIAILSIIFLLIFKILYVGLVVKEPGGKIICLLGASLIFFQTFVNSAMTVGLMPVVGIPMPFVSYGGSSIITFFTLTGIINSISMRRYDIVS</sequence>
<evidence type="ECO:0000256" key="7">
    <source>
        <dbReference type="ARBA" id="ARBA00022984"/>
    </source>
</evidence>
<comment type="pathway">
    <text evidence="11">Cell wall biogenesis; peptidoglycan biosynthesis.</text>
</comment>
<evidence type="ECO:0000313" key="12">
    <source>
        <dbReference type="EMBL" id="KAA0257384.1"/>
    </source>
</evidence>
<dbReference type="GO" id="GO:0009252">
    <property type="term" value="P:peptidoglycan biosynthetic process"/>
    <property type="evidence" value="ECO:0007669"/>
    <property type="project" value="UniProtKB-UniRule"/>
</dbReference>
<dbReference type="InterPro" id="IPR001182">
    <property type="entry name" value="FtsW/RodA"/>
</dbReference>
<keyword evidence="7 11" id="KW-0573">Peptidoglycan synthesis</keyword>
<feature type="transmembrane region" description="Helical" evidence="11">
    <location>
        <begin position="273"/>
        <end position="294"/>
    </location>
</feature>
<feature type="transmembrane region" description="Helical" evidence="11">
    <location>
        <begin position="339"/>
        <end position="360"/>
    </location>
</feature>
<dbReference type="RefSeq" id="WP_149267057.1">
    <property type="nucleotide sequence ID" value="NZ_VFJB01000008.1"/>
</dbReference>
<dbReference type="InterPro" id="IPR018365">
    <property type="entry name" value="Cell_cycle_FtsW-rel_CS"/>
</dbReference>
<dbReference type="Proteomes" id="UP000322876">
    <property type="component" value="Unassembled WGS sequence"/>
</dbReference>
<evidence type="ECO:0000256" key="9">
    <source>
        <dbReference type="ARBA" id="ARBA00023136"/>
    </source>
</evidence>
<proteinExistence type="inferred from homology"/>
<feature type="transmembrane region" description="Helical" evidence="11">
    <location>
        <begin position="146"/>
        <end position="172"/>
    </location>
</feature>
<dbReference type="GO" id="GO:0008360">
    <property type="term" value="P:regulation of cell shape"/>
    <property type="evidence" value="ECO:0007669"/>
    <property type="project" value="UniProtKB-KW"/>
</dbReference>
<keyword evidence="4 11" id="KW-0808">Transferase</keyword>
<dbReference type="EC" id="2.4.99.28" evidence="11"/>
<evidence type="ECO:0000313" key="13">
    <source>
        <dbReference type="Proteomes" id="UP000322876"/>
    </source>
</evidence>
<dbReference type="HAMAP" id="MF_02079">
    <property type="entry name" value="PGT_RodA"/>
    <property type="match status" value="1"/>
</dbReference>
<keyword evidence="8 11" id="KW-1133">Transmembrane helix</keyword>
<dbReference type="PROSITE" id="PS00428">
    <property type="entry name" value="FTSW_RODA_SPOVE"/>
    <property type="match status" value="1"/>
</dbReference>
<comment type="subcellular location">
    <subcellularLocation>
        <location evidence="11">Cell membrane</location>
        <topology evidence="11">Multi-pass membrane protein</topology>
    </subcellularLocation>
    <subcellularLocation>
        <location evidence="1">Membrane</location>
        <topology evidence="1">Multi-pass membrane protein</topology>
    </subcellularLocation>
</comment>
<keyword evidence="9 11" id="KW-0472">Membrane</keyword>
<dbReference type="PANTHER" id="PTHR30474">
    <property type="entry name" value="CELL CYCLE PROTEIN"/>
    <property type="match status" value="1"/>
</dbReference>
<name>A0A5A8F6N1_9BACT</name>
<evidence type="ECO:0000256" key="1">
    <source>
        <dbReference type="ARBA" id="ARBA00004141"/>
    </source>
</evidence>
<keyword evidence="5 11" id="KW-0812">Transmembrane</keyword>
<feature type="transmembrane region" description="Helical" evidence="11">
    <location>
        <begin position="184"/>
        <end position="201"/>
    </location>
</feature>
<evidence type="ECO:0000256" key="5">
    <source>
        <dbReference type="ARBA" id="ARBA00022692"/>
    </source>
</evidence>
<reference evidence="12 13" key="1">
    <citation type="submission" date="2019-06" db="EMBL/GenBank/DDBJ databases">
        <title>Genomic insights into carbon and energy metabolism of Deferribacter autotrophicus revealed new metabolic traits in the phylum Deferribacteres.</title>
        <authorList>
            <person name="Slobodkin A.I."/>
            <person name="Slobodkina G.B."/>
            <person name="Allioux M."/>
            <person name="Alain K."/>
            <person name="Jebbar M."/>
            <person name="Shadrin V."/>
            <person name="Kublanov I.V."/>
            <person name="Toshchakov S.V."/>
            <person name="Bonch-Osmolovskaya E.A."/>
        </authorList>
    </citation>
    <scope>NUCLEOTIDE SEQUENCE [LARGE SCALE GENOMIC DNA]</scope>
    <source>
        <strain evidence="12 13">SL50</strain>
    </source>
</reference>
<feature type="transmembrane region" description="Helical" evidence="11">
    <location>
        <begin position="12"/>
        <end position="34"/>
    </location>
</feature>
<organism evidence="12 13">
    <name type="scientific">Deferribacter autotrophicus</name>
    <dbReference type="NCBI Taxonomy" id="500465"/>
    <lineage>
        <taxon>Bacteria</taxon>
        <taxon>Pseudomonadati</taxon>
        <taxon>Deferribacterota</taxon>
        <taxon>Deferribacteres</taxon>
        <taxon>Deferribacterales</taxon>
        <taxon>Deferribacteraceae</taxon>
        <taxon>Deferribacter</taxon>
    </lineage>
</organism>
<dbReference type="PANTHER" id="PTHR30474:SF1">
    <property type="entry name" value="PEPTIDOGLYCAN GLYCOSYLTRANSFERASE MRDB"/>
    <property type="match status" value="1"/>
</dbReference>
<evidence type="ECO:0000256" key="8">
    <source>
        <dbReference type="ARBA" id="ARBA00022989"/>
    </source>
</evidence>
<dbReference type="GO" id="GO:0008955">
    <property type="term" value="F:peptidoglycan glycosyltransferase activity"/>
    <property type="evidence" value="ECO:0007669"/>
    <property type="project" value="UniProtKB-UniRule"/>
</dbReference>
<dbReference type="GO" id="GO:0071555">
    <property type="term" value="P:cell wall organization"/>
    <property type="evidence" value="ECO:0007669"/>
    <property type="project" value="UniProtKB-KW"/>
</dbReference>
<dbReference type="InterPro" id="IPR011923">
    <property type="entry name" value="RodA/MrdB"/>
</dbReference>
<evidence type="ECO:0000256" key="2">
    <source>
        <dbReference type="ARBA" id="ARBA00022475"/>
    </source>
</evidence>
<accession>A0A5A8F6N1</accession>
<dbReference type="AlphaFoldDB" id="A0A5A8F6N1"/>
<comment type="caution">
    <text evidence="12">The sequence shown here is derived from an EMBL/GenBank/DDBJ whole genome shotgun (WGS) entry which is preliminary data.</text>
</comment>
<comment type="similarity">
    <text evidence="11">Belongs to the SEDS family. MrdB/RodA subfamily.</text>
</comment>
<keyword evidence="6 11" id="KW-0133">Cell shape</keyword>
<feature type="transmembrane region" description="Helical" evidence="11">
    <location>
        <begin position="78"/>
        <end position="96"/>
    </location>
</feature>
<evidence type="ECO:0000256" key="4">
    <source>
        <dbReference type="ARBA" id="ARBA00022679"/>
    </source>
</evidence>
<keyword evidence="3 11" id="KW-0328">Glycosyltransferase</keyword>
<feature type="transmembrane region" description="Helical" evidence="11">
    <location>
        <begin position="306"/>
        <end position="333"/>
    </location>
</feature>
<protein>
    <recommendedName>
        <fullName evidence="11">Peptidoglycan glycosyltransferase RodA</fullName>
        <shortName evidence="11">PGT</shortName>
        <ecNumber evidence="11">2.4.99.28</ecNumber>
    </recommendedName>
    <alternativeName>
        <fullName evidence="11">Cell elongation protein RodA</fullName>
    </alternativeName>
    <alternativeName>
        <fullName evidence="11">Cell wall polymerase</fullName>
    </alternativeName>
    <alternativeName>
        <fullName evidence="11">Peptidoglycan polymerase</fullName>
        <shortName evidence="11">PG polymerase</shortName>
    </alternativeName>
</protein>
<dbReference type="OrthoDB" id="9812661at2"/>
<evidence type="ECO:0000256" key="6">
    <source>
        <dbReference type="ARBA" id="ARBA00022960"/>
    </source>
</evidence>
<feature type="transmembrane region" description="Helical" evidence="11">
    <location>
        <begin position="46"/>
        <end position="66"/>
    </location>
</feature>
<keyword evidence="13" id="KW-1185">Reference proteome</keyword>
<dbReference type="Pfam" id="PF01098">
    <property type="entry name" value="FTSW_RODA_SPOVE"/>
    <property type="match status" value="1"/>
</dbReference>
<evidence type="ECO:0000256" key="10">
    <source>
        <dbReference type="ARBA" id="ARBA00023316"/>
    </source>
</evidence>
<gene>
    <name evidence="11 12" type="primary">rodA</name>
    <name evidence="12" type="ORF">FHQ18_10070</name>
</gene>
<dbReference type="GO" id="GO:0015648">
    <property type="term" value="F:lipid-linked peptidoglycan transporter activity"/>
    <property type="evidence" value="ECO:0007669"/>
    <property type="project" value="TreeGrafter"/>
</dbReference>
<comment type="catalytic activity">
    <reaction evidence="11">
        <text>[GlcNAc-(1-&gt;4)-Mur2Ac(oyl-L-Ala-gamma-D-Glu-L-Lys-D-Ala-D-Ala)](n)-di-trans,octa-cis-undecaprenyl diphosphate + beta-D-GlcNAc-(1-&gt;4)-Mur2Ac(oyl-L-Ala-gamma-D-Glu-L-Lys-D-Ala-D-Ala)-di-trans,octa-cis-undecaprenyl diphosphate = [GlcNAc-(1-&gt;4)-Mur2Ac(oyl-L-Ala-gamma-D-Glu-L-Lys-D-Ala-D-Ala)](n+1)-di-trans,octa-cis-undecaprenyl diphosphate + di-trans,octa-cis-undecaprenyl diphosphate + H(+)</text>
        <dbReference type="Rhea" id="RHEA:23708"/>
        <dbReference type="Rhea" id="RHEA-COMP:9602"/>
        <dbReference type="Rhea" id="RHEA-COMP:9603"/>
        <dbReference type="ChEBI" id="CHEBI:15378"/>
        <dbReference type="ChEBI" id="CHEBI:58405"/>
        <dbReference type="ChEBI" id="CHEBI:60033"/>
        <dbReference type="ChEBI" id="CHEBI:78435"/>
        <dbReference type="EC" id="2.4.99.28"/>
    </reaction>
</comment>
<dbReference type="GO" id="GO:0005886">
    <property type="term" value="C:plasma membrane"/>
    <property type="evidence" value="ECO:0007669"/>
    <property type="project" value="UniProtKB-SubCell"/>
</dbReference>
<comment type="function">
    <text evidence="11">Peptidoglycan polymerase that is essential for cell wall elongation.</text>
</comment>